<dbReference type="RefSeq" id="WP_100151658.1">
    <property type="nucleotide sequence ID" value="NZ_MEIL01000019.1"/>
</dbReference>
<dbReference type="InterPro" id="IPR055903">
    <property type="entry name" value="DUF7480"/>
</dbReference>
<keyword evidence="1" id="KW-1133">Transmembrane helix</keyword>
<evidence type="ECO:0000259" key="2">
    <source>
        <dbReference type="Pfam" id="PF24295"/>
    </source>
</evidence>
<protein>
    <recommendedName>
        <fullName evidence="2">DUF7480 domain-containing protein</fullName>
    </recommendedName>
</protein>
<feature type="domain" description="DUF7480" evidence="2">
    <location>
        <begin position="29"/>
        <end position="135"/>
    </location>
</feature>
<accession>A0A2N9X835</accession>
<keyword evidence="1" id="KW-0812">Transmembrane</keyword>
<dbReference type="Pfam" id="PF24295">
    <property type="entry name" value="DUF7480"/>
    <property type="match status" value="1"/>
</dbReference>
<dbReference type="PROSITE" id="PS51257">
    <property type="entry name" value="PROKAR_LIPOPROTEIN"/>
    <property type="match status" value="1"/>
</dbReference>
<sequence>MKRSISKYLCWRLIFIPVLLITSCIRPYIPDIVLKKDGQPCISIPIDEDFFHRKKEFNITYLYVFQAGVGELWNKDYLDSEKPYYVKNQQCLYFNYRFQTNISYSIGFFSTEKGNDESQKSTNKNWTRYMRIIKKPDGTLQLLLDDEARDYS</sequence>
<dbReference type="Proteomes" id="UP000230202">
    <property type="component" value="Unassembled WGS sequence"/>
</dbReference>
<evidence type="ECO:0000313" key="4">
    <source>
        <dbReference type="Proteomes" id="UP000230202"/>
    </source>
</evidence>
<gene>
    <name evidence="3" type="ORF">BHC54_02435</name>
</gene>
<name>A0A2N9X835_9NEIS</name>
<keyword evidence="1" id="KW-0472">Membrane</keyword>
<proteinExistence type="predicted"/>
<evidence type="ECO:0000313" key="3">
    <source>
        <dbReference type="EMBL" id="PIT40523.1"/>
    </source>
</evidence>
<evidence type="ECO:0000256" key="1">
    <source>
        <dbReference type="SAM" id="Phobius"/>
    </source>
</evidence>
<reference evidence="3" key="1">
    <citation type="journal article" date="2017" name="MBio">
        <title>Type VI secretion-mediated competition in the bee gut microbiome.</title>
        <authorList>
            <person name="Steele M.I."/>
            <person name="Kwong W.K."/>
            <person name="Powell J.E."/>
            <person name="Whiteley M."/>
            <person name="Moran N.A."/>
        </authorList>
    </citation>
    <scope>NUCLEOTIDE SEQUENCE [LARGE SCALE GENOMIC DNA]</scope>
    <source>
        <strain evidence="3">WkB273</strain>
    </source>
</reference>
<keyword evidence="4" id="KW-1185">Reference proteome</keyword>
<feature type="transmembrane region" description="Helical" evidence="1">
    <location>
        <begin position="9"/>
        <end position="29"/>
    </location>
</feature>
<organism evidence="3 4">
    <name type="scientific">Snodgrassella alvi</name>
    <dbReference type="NCBI Taxonomy" id="1196083"/>
    <lineage>
        <taxon>Bacteria</taxon>
        <taxon>Pseudomonadati</taxon>
        <taxon>Pseudomonadota</taxon>
        <taxon>Betaproteobacteria</taxon>
        <taxon>Neisseriales</taxon>
        <taxon>Neisseriaceae</taxon>
        <taxon>Snodgrassella</taxon>
    </lineage>
</organism>
<comment type="caution">
    <text evidence="3">The sequence shown here is derived from an EMBL/GenBank/DDBJ whole genome shotgun (WGS) entry which is preliminary data.</text>
</comment>
<dbReference type="EMBL" id="MEIL01000019">
    <property type="protein sequence ID" value="PIT40523.1"/>
    <property type="molecule type" value="Genomic_DNA"/>
</dbReference>
<dbReference type="AlphaFoldDB" id="A0A2N9X835"/>